<evidence type="ECO:0000313" key="2">
    <source>
        <dbReference type="Proteomes" id="UP000657177"/>
    </source>
</evidence>
<dbReference type="RefSeq" id="WP_181338706.1">
    <property type="nucleotide sequence ID" value="NZ_JAAKDE010000003.1"/>
</dbReference>
<reference evidence="1" key="1">
    <citation type="submission" date="2020-06" db="EMBL/GenBank/DDBJ databases">
        <title>Novel chitinolytic bacterium.</title>
        <authorList>
            <person name="Ungkulpasvich U."/>
            <person name="Kosugi A."/>
            <person name="Uke A."/>
        </authorList>
    </citation>
    <scope>NUCLEOTIDE SEQUENCE</scope>
    <source>
        <strain evidence="1">UUS1-1</strain>
    </source>
</reference>
<dbReference type="SUPFAM" id="SSF52540">
    <property type="entry name" value="P-loop containing nucleoside triphosphate hydrolases"/>
    <property type="match status" value="1"/>
</dbReference>
<sequence length="224" mass="24626">MTRVLEAYVGEYASGKSENAINRGCQLARSGRRVRLVDLDLVEPFYTLRPLKRRLEREGLEVLAWETSELVGLGEAAIPLKKEMKTALNFAGDVIIDVGYGVDGRKQLNLITDGFVPGADGPRLRLLMVVNTTRPLTSSVPLIVAYVQEFGAVDGLINNTHLGAETTVELIQEGAVMVTEAARRLGLPVVATAALRPYARRIGAYDRMGNPVRPLDRYMGEAFW</sequence>
<dbReference type="EMBL" id="JAAKDE010000003">
    <property type="protein sequence ID" value="MBA2132251.1"/>
    <property type="molecule type" value="Genomic_DNA"/>
</dbReference>
<protein>
    <submittedName>
        <fullName evidence="1">Uncharacterized protein</fullName>
    </submittedName>
</protein>
<dbReference type="InterPro" id="IPR027417">
    <property type="entry name" value="P-loop_NTPase"/>
</dbReference>
<dbReference type="AlphaFoldDB" id="A0A8J6HYM4"/>
<comment type="caution">
    <text evidence="1">The sequence shown here is derived from an EMBL/GenBank/DDBJ whole genome shotgun (WGS) entry which is preliminary data.</text>
</comment>
<name>A0A8J6HYM4_9FIRM</name>
<gene>
    <name evidence="1" type="ORF">G5B42_01625</name>
</gene>
<evidence type="ECO:0000313" key="1">
    <source>
        <dbReference type="EMBL" id="MBA2132251.1"/>
    </source>
</evidence>
<proteinExistence type="predicted"/>
<accession>A0A8J6HYM4</accession>
<organism evidence="1 2">
    <name type="scientific">Capillibacterium thermochitinicola</name>
    <dbReference type="NCBI Taxonomy" id="2699427"/>
    <lineage>
        <taxon>Bacteria</taxon>
        <taxon>Bacillati</taxon>
        <taxon>Bacillota</taxon>
        <taxon>Capillibacterium</taxon>
    </lineage>
</organism>
<dbReference type="Proteomes" id="UP000657177">
    <property type="component" value="Unassembled WGS sequence"/>
</dbReference>
<keyword evidence="2" id="KW-1185">Reference proteome</keyword>